<dbReference type="EMBL" id="RDQH01000327">
    <property type="protein sequence ID" value="RXI09105.1"/>
    <property type="molecule type" value="Genomic_DNA"/>
</dbReference>
<protein>
    <submittedName>
        <fullName evidence="1">Uncharacterized protein</fullName>
    </submittedName>
</protein>
<accession>A0A498KTR0</accession>
<proteinExistence type="predicted"/>
<name>A0A498KTR0_MALDO</name>
<gene>
    <name evidence="1" type="ORF">DVH24_023249</name>
</gene>
<sequence length="209" mass="23594">METFSDFQQQEVDEDALSLCDLPLYDDNGKSEDNPITSASYSSAPDDLFEFRVDPIRRYIPMDVFFCGKPISPRTQEPLFENPLFSRSESLKFSSPSHPYSHRSPGSELVPAFGTCRSHQQSSNSRKHKVFIGLVKYQPEMDMNEIRKRQSRRAPAPMFPVISSREQPSVACGKSGSGKGHWGLMRPLRCRFHLLGALAKVTHGCVPRV</sequence>
<comment type="caution">
    <text evidence="1">The sequence shown here is derived from an EMBL/GenBank/DDBJ whole genome shotgun (WGS) entry which is preliminary data.</text>
</comment>
<reference evidence="1 2" key="1">
    <citation type="submission" date="2018-10" db="EMBL/GenBank/DDBJ databases">
        <title>A high-quality apple genome assembly.</title>
        <authorList>
            <person name="Hu J."/>
        </authorList>
    </citation>
    <scope>NUCLEOTIDE SEQUENCE [LARGE SCALE GENOMIC DNA]</scope>
    <source>
        <strain evidence="2">cv. HFTH1</strain>
        <tissue evidence="1">Young leaf</tissue>
    </source>
</reference>
<dbReference type="PANTHER" id="PTHR34130:SF8">
    <property type="entry name" value="TRANSMEMBRANE PROTEIN"/>
    <property type="match status" value="1"/>
</dbReference>
<dbReference type="PANTHER" id="PTHR34130">
    <property type="entry name" value="OS08G0243800 PROTEIN"/>
    <property type="match status" value="1"/>
</dbReference>
<evidence type="ECO:0000313" key="2">
    <source>
        <dbReference type="Proteomes" id="UP000290289"/>
    </source>
</evidence>
<dbReference type="AlphaFoldDB" id="A0A498KTR0"/>
<evidence type="ECO:0000313" key="1">
    <source>
        <dbReference type="EMBL" id="RXI09105.1"/>
    </source>
</evidence>
<organism evidence="1 2">
    <name type="scientific">Malus domestica</name>
    <name type="common">Apple</name>
    <name type="synonym">Pyrus malus</name>
    <dbReference type="NCBI Taxonomy" id="3750"/>
    <lineage>
        <taxon>Eukaryota</taxon>
        <taxon>Viridiplantae</taxon>
        <taxon>Streptophyta</taxon>
        <taxon>Embryophyta</taxon>
        <taxon>Tracheophyta</taxon>
        <taxon>Spermatophyta</taxon>
        <taxon>Magnoliopsida</taxon>
        <taxon>eudicotyledons</taxon>
        <taxon>Gunneridae</taxon>
        <taxon>Pentapetalae</taxon>
        <taxon>rosids</taxon>
        <taxon>fabids</taxon>
        <taxon>Rosales</taxon>
        <taxon>Rosaceae</taxon>
        <taxon>Amygdaloideae</taxon>
        <taxon>Maleae</taxon>
        <taxon>Malus</taxon>
    </lineage>
</organism>
<dbReference type="Proteomes" id="UP000290289">
    <property type="component" value="Chromosome 1"/>
</dbReference>
<keyword evidence="2" id="KW-1185">Reference proteome</keyword>